<feature type="domain" description="LolA-like" evidence="4">
    <location>
        <begin position="518"/>
        <end position="697"/>
    </location>
</feature>
<feature type="domain" description="LolA-like" evidence="5">
    <location>
        <begin position="705"/>
        <end position="934"/>
    </location>
</feature>
<evidence type="ECO:0000259" key="6">
    <source>
        <dbReference type="Pfam" id="PF25899"/>
    </source>
</evidence>
<evidence type="ECO:0000313" key="8">
    <source>
        <dbReference type="Proteomes" id="UP000276991"/>
    </source>
</evidence>
<dbReference type="Pfam" id="PF25898">
    <property type="entry name" value="LolA_2nd_metazoa"/>
    <property type="match status" value="1"/>
</dbReference>
<feature type="region of interest" description="Disordered" evidence="1">
    <location>
        <begin position="154"/>
        <end position="174"/>
    </location>
</feature>
<evidence type="ECO:0000313" key="7">
    <source>
        <dbReference type="EMBL" id="VBB29440.1"/>
    </source>
</evidence>
<evidence type="ECO:0000259" key="4">
    <source>
        <dbReference type="Pfam" id="PF25897"/>
    </source>
</evidence>
<feature type="compositionally biased region" description="Polar residues" evidence="1">
    <location>
        <begin position="277"/>
        <end position="288"/>
    </location>
</feature>
<feature type="domain" description="DUF7959" evidence="6">
    <location>
        <begin position="940"/>
        <end position="1060"/>
    </location>
</feature>
<feature type="region of interest" description="Disordered" evidence="1">
    <location>
        <begin position="425"/>
        <end position="467"/>
    </location>
</feature>
<feature type="compositionally biased region" description="Polar residues" evidence="1">
    <location>
        <begin position="220"/>
        <end position="235"/>
    </location>
</feature>
<dbReference type="OrthoDB" id="5983572at2759"/>
<evidence type="ECO:0000256" key="3">
    <source>
        <dbReference type="SAM" id="SignalP"/>
    </source>
</evidence>
<organism evidence="7 8">
    <name type="scientific">Acanthocheilonema viteae</name>
    <name type="common">Filarial nematode worm</name>
    <name type="synonym">Dipetalonema viteae</name>
    <dbReference type="NCBI Taxonomy" id="6277"/>
    <lineage>
        <taxon>Eukaryota</taxon>
        <taxon>Metazoa</taxon>
        <taxon>Ecdysozoa</taxon>
        <taxon>Nematoda</taxon>
        <taxon>Chromadorea</taxon>
        <taxon>Rhabditida</taxon>
        <taxon>Spirurina</taxon>
        <taxon>Spiruromorpha</taxon>
        <taxon>Filarioidea</taxon>
        <taxon>Onchocercidae</taxon>
        <taxon>Acanthocheilonema</taxon>
    </lineage>
</organism>
<evidence type="ECO:0000256" key="2">
    <source>
        <dbReference type="SAM" id="Phobius"/>
    </source>
</evidence>
<dbReference type="PANTHER" id="PTHR36902">
    <property type="entry name" value="ENRICHED IN SURFACE-LABELED PROTEOME PROTEIN 9"/>
    <property type="match status" value="1"/>
</dbReference>
<evidence type="ECO:0008006" key="9">
    <source>
        <dbReference type="Google" id="ProtNLM"/>
    </source>
</evidence>
<keyword evidence="2" id="KW-1133">Transmembrane helix</keyword>
<evidence type="ECO:0000259" key="5">
    <source>
        <dbReference type="Pfam" id="PF25898"/>
    </source>
</evidence>
<feature type="chain" id="PRO_5019825165" description="Peptidase S72 domain-containing protein" evidence="3">
    <location>
        <begin position="24"/>
        <end position="1115"/>
    </location>
</feature>
<keyword evidence="2" id="KW-0472">Membrane</keyword>
<feature type="signal peptide" evidence="3">
    <location>
        <begin position="1"/>
        <end position="23"/>
    </location>
</feature>
<dbReference type="InterPro" id="IPR058265">
    <property type="entry name" value="DUF7959"/>
</dbReference>
<dbReference type="PANTHER" id="PTHR36902:SF1">
    <property type="entry name" value="ENRICHED IN SURFACE-LABELED PROTEOME PROTEIN 9"/>
    <property type="match status" value="1"/>
</dbReference>
<dbReference type="Proteomes" id="UP000276991">
    <property type="component" value="Unassembled WGS sequence"/>
</dbReference>
<feature type="compositionally biased region" description="Polar residues" evidence="1">
    <location>
        <begin position="154"/>
        <end position="171"/>
    </location>
</feature>
<proteinExistence type="predicted"/>
<reference evidence="7 8" key="1">
    <citation type="submission" date="2018-08" db="EMBL/GenBank/DDBJ databases">
        <authorList>
            <person name="Laetsch R D."/>
            <person name="Stevens L."/>
            <person name="Kumar S."/>
            <person name="Blaxter L. M."/>
        </authorList>
    </citation>
    <scope>NUCLEOTIDE SEQUENCE [LARGE SCALE GENOMIC DNA]</scope>
</reference>
<dbReference type="Pfam" id="PF25899">
    <property type="entry name" value="DUF7959"/>
    <property type="match status" value="1"/>
</dbReference>
<dbReference type="InterPro" id="IPR058831">
    <property type="entry name" value="LolA-like_dom_2nd"/>
</dbReference>
<evidence type="ECO:0000256" key="1">
    <source>
        <dbReference type="SAM" id="MobiDB-lite"/>
    </source>
</evidence>
<dbReference type="AlphaFoldDB" id="A0A498SHU3"/>
<dbReference type="STRING" id="6277.A0A498SHU3"/>
<feature type="region of interest" description="Disordered" evidence="1">
    <location>
        <begin position="209"/>
        <end position="401"/>
    </location>
</feature>
<dbReference type="Pfam" id="PF25897">
    <property type="entry name" value="LolA_1st_nematode"/>
    <property type="match status" value="1"/>
</dbReference>
<protein>
    <recommendedName>
        <fullName evidence="9">Peptidase S72 domain-containing protein</fullName>
    </recommendedName>
</protein>
<feature type="compositionally biased region" description="Basic and acidic residues" evidence="1">
    <location>
        <begin position="264"/>
        <end position="276"/>
    </location>
</feature>
<feature type="compositionally biased region" description="Polar residues" evidence="1">
    <location>
        <begin position="329"/>
        <end position="344"/>
    </location>
</feature>
<name>A0A498SHU3_ACAVI</name>
<feature type="compositionally biased region" description="Polar residues" evidence="1">
    <location>
        <begin position="244"/>
        <end position="263"/>
    </location>
</feature>
<feature type="compositionally biased region" description="Basic and acidic residues" evidence="1">
    <location>
        <begin position="345"/>
        <end position="361"/>
    </location>
</feature>
<keyword evidence="2" id="KW-0812">Transmembrane</keyword>
<feature type="compositionally biased region" description="Basic and acidic residues" evidence="1">
    <location>
        <begin position="368"/>
        <end position="389"/>
    </location>
</feature>
<accession>A0A498SHU3</accession>
<keyword evidence="3" id="KW-0732">Signal</keyword>
<feature type="transmembrane region" description="Helical" evidence="2">
    <location>
        <begin position="1078"/>
        <end position="1101"/>
    </location>
</feature>
<dbReference type="EMBL" id="UPTC01000612">
    <property type="protein sequence ID" value="VBB29440.1"/>
    <property type="molecule type" value="Genomic_DNA"/>
</dbReference>
<sequence length="1115" mass="125313">MAFYAVVLPKLLVLFCLLSIIDRIDIQYGKLIVQGKNAASPHEQKSMDRKFFIPMHAINQKRNNIEKNAKDLIQKLSPILNLDTNQSIVGEHLASSERKNPEKAAGIDDQYDLTNTFKAVSLLTHLRSLTNRFQPNVRQYDESYHQENGLINTANKNTKSEKNNNLINNQHDNTRKWHLSKEDISKIDNFTLELKKLIEESASGALRRNPRDSFLYDPLTLTSTQSETDMNSTNKNGKELEINETMSVGKSSELATTSNFPRTSESKTESEQERYSETMSVGKSSEFATASDFARTSESKTESEQERYPKTPENTLNTLIDDVTENMSEEQLTGNFTNERITTSKIEDIQAKKMPKEKFNESDSDFSPSKENKDNENSTSKKQEHQIKTDDDDSNIFDESDQDGVREVSILSNYNKEKIIYASKSLEDQPDVPESDPQNNAPNMDFKKVKSQVAADVSGSKTDKDMPQELQSTAISDITSEAKGQGLTLGCQPDVIVATKNDNLYYSTENWLDAKMPIVVRRTNWNTNVTSLITETRTTNQTRITITSRVSNTTHFILGSRNYTYNGTSCSALPDTAALPAVYLQPSLADIYNFTGTSMAELIELLFDYNFNEGRLQNKTEVGGIDAILWLACGKRKGMIIQSEVAYAGQHSQQSYSSTVNNPYILSLRFSVFNDTDKTLTDYDSVEITQLEMLTNDSQLETELPEGLYCSGFPEAKTPVMFPKKFEMSFDYTDVDGKVVHDMDMYYNGNERIFWMRSNIRAGKDTPFVGNATIPEGMTSIHVIHDFQYGLQYLLDGENNICSSVSAIDENFGDIQMMNASTKEIELKRPSNLFLSSSDSAFYYAGKRIVNDIPLDVYVTKVNSSPTISTVIEMLYTTENWVVETAVAPFLHSIIHYHKDESGKKTKTIIRLHSFKNDSEAGVQQTSHSIYPCLKLVEDSYLYISIKNTTLKDLESFGIGLVREGLREAVAHVANVSVLRIANFFFKQIQDNVVAFFIIGEASGAKPANTSNRSNEISVESAVNLLNATLREKDIKFPILVGHRMVMLSLSKASLGTIPTTWGTLPASTFHGYTGGSMFVLGFFMLLLGAALSIGIVYFIWKRQRFTGLAYQVFE</sequence>
<keyword evidence="8" id="KW-1185">Reference proteome</keyword>
<feature type="compositionally biased region" description="Basic and acidic residues" evidence="1">
    <location>
        <begin position="295"/>
        <end position="310"/>
    </location>
</feature>
<dbReference type="InterPro" id="IPR058830">
    <property type="entry name" value="LolA-like_dom_1st"/>
</dbReference>
<feature type="compositionally biased region" description="Acidic residues" evidence="1">
    <location>
        <begin position="390"/>
        <end position="401"/>
    </location>
</feature>
<gene>
    <name evidence="7" type="ORF">NAV_LOCUS4243</name>
</gene>